<dbReference type="EMBL" id="JAACJN010000237">
    <property type="protein sequence ID" value="KAF5357524.1"/>
    <property type="molecule type" value="Genomic_DNA"/>
</dbReference>
<comment type="caution">
    <text evidence="2">The sequence shown here is derived from an EMBL/GenBank/DDBJ whole genome shotgun (WGS) entry which is preliminary data.</text>
</comment>
<evidence type="ECO:0000256" key="1">
    <source>
        <dbReference type="SAM" id="MobiDB-lite"/>
    </source>
</evidence>
<dbReference type="AlphaFoldDB" id="A0A8H5G3A3"/>
<reference evidence="2 3" key="1">
    <citation type="journal article" date="2020" name="ISME J.">
        <title>Uncovering the hidden diversity of litter-decomposition mechanisms in mushroom-forming fungi.</title>
        <authorList>
            <person name="Floudas D."/>
            <person name="Bentzer J."/>
            <person name="Ahren D."/>
            <person name="Johansson T."/>
            <person name="Persson P."/>
            <person name="Tunlid A."/>
        </authorList>
    </citation>
    <scope>NUCLEOTIDE SEQUENCE [LARGE SCALE GENOMIC DNA]</scope>
    <source>
        <strain evidence="2 3">CBS 406.79</strain>
    </source>
</reference>
<name>A0A8H5G3A3_9AGAR</name>
<feature type="compositionally biased region" description="Polar residues" evidence="1">
    <location>
        <begin position="126"/>
        <end position="145"/>
    </location>
</feature>
<accession>A0A8H5G3A3</accession>
<evidence type="ECO:0000313" key="2">
    <source>
        <dbReference type="EMBL" id="KAF5357524.1"/>
    </source>
</evidence>
<dbReference type="Proteomes" id="UP000518752">
    <property type="component" value="Unassembled WGS sequence"/>
</dbReference>
<gene>
    <name evidence="2" type="ORF">D9757_013064</name>
</gene>
<organism evidence="2 3">
    <name type="scientific">Collybiopsis confluens</name>
    <dbReference type="NCBI Taxonomy" id="2823264"/>
    <lineage>
        <taxon>Eukaryota</taxon>
        <taxon>Fungi</taxon>
        <taxon>Dikarya</taxon>
        <taxon>Basidiomycota</taxon>
        <taxon>Agaricomycotina</taxon>
        <taxon>Agaricomycetes</taxon>
        <taxon>Agaricomycetidae</taxon>
        <taxon>Agaricales</taxon>
        <taxon>Marasmiineae</taxon>
        <taxon>Omphalotaceae</taxon>
        <taxon>Collybiopsis</taxon>
    </lineage>
</organism>
<keyword evidence="3" id="KW-1185">Reference proteome</keyword>
<proteinExistence type="predicted"/>
<feature type="region of interest" description="Disordered" evidence="1">
    <location>
        <begin position="71"/>
        <end position="178"/>
    </location>
</feature>
<sequence>MPTRALTCFHVLRKIVVFNAGKLTTLARATMSKPTTLDSDIYGDIYGDDDNDFGFVEPVIEEETAAMTITTAPAAKSEDKPSELASSPVTASKNELPSSLPAKPSTSSSQTSASSLSYSAQIAQQFSTYQQTPSQERQQRHSNLSAPLKTSPIAIVDSSGSDSDTVFGKKPSEMHDAG</sequence>
<dbReference type="OrthoDB" id="1875751at2759"/>
<feature type="compositionally biased region" description="Polar residues" evidence="1">
    <location>
        <begin position="84"/>
        <end position="96"/>
    </location>
</feature>
<protein>
    <submittedName>
        <fullName evidence="2">Uncharacterized protein</fullName>
    </submittedName>
</protein>
<feature type="compositionally biased region" description="Low complexity" evidence="1">
    <location>
        <begin position="97"/>
        <end position="125"/>
    </location>
</feature>
<evidence type="ECO:0000313" key="3">
    <source>
        <dbReference type="Proteomes" id="UP000518752"/>
    </source>
</evidence>